<dbReference type="AlphaFoldDB" id="A0A2U2XA49"/>
<name>A0A2U2XA49_9FLAO</name>
<keyword evidence="2" id="KW-1185">Reference proteome</keyword>
<accession>A0A2U2XA49</accession>
<gene>
    <name evidence="1" type="ORF">DIT68_13195</name>
</gene>
<reference evidence="1 2" key="2">
    <citation type="submission" date="2018-05" db="EMBL/GenBank/DDBJ databases">
        <authorList>
            <person name="Lanie J.A."/>
            <person name="Ng W.-L."/>
            <person name="Kazmierczak K.M."/>
            <person name="Andrzejewski T.M."/>
            <person name="Davidsen T.M."/>
            <person name="Wayne K.J."/>
            <person name="Tettelin H."/>
            <person name="Glass J.I."/>
            <person name="Rusch D."/>
            <person name="Podicherti R."/>
            <person name="Tsui H.-C.T."/>
            <person name="Winkler M.E."/>
        </authorList>
    </citation>
    <scope>NUCLEOTIDE SEQUENCE [LARGE SCALE GENOMIC DNA]</scope>
    <source>
        <strain evidence="1 2">C305</strain>
    </source>
</reference>
<dbReference type="Proteomes" id="UP000245370">
    <property type="component" value="Unassembled WGS sequence"/>
</dbReference>
<reference evidence="1 2" key="1">
    <citation type="submission" date="2018-05" db="EMBL/GenBank/DDBJ databases">
        <title>Brumimicrobium oceani sp. nov., isolated from coastal sediment.</title>
        <authorList>
            <person name="Kou Y."/>
        </authorList>
    </citation>
    <scope>NUCLEOTIDE SEQUENCE [LARGE SCALE GENOMIC DNA]</scope>
    <source>
        <strain evidence="1 2">C305</strain>
    </source>
</reference>
<sequence length="408" mass="48711">MARKATEINKKNLEKLKESVLKKIDFKLLRSVDCDKLAKVTSKETESYINGITFKRIYGFTKYNFNPSVQTLDIISQFVGFNNWYEFEMSLNKHQPISDRELDILLSFYDFDLINNIEFHDGGIQSMSRKIALRFREDVSAFKRAIPFLAKNKYAQKFFIEHFPDYDNLCNYYYLLYEEYLKQSERRSAQLLCHSMLFLKSFWTLNEEDCVFHISEIRKIGISKGDHTFLIGRYYAYNILYETKYGKKEMAYSYYDEYLALRDHLPKSGKGYLDFPASEYIISEALLYLEAYPKCIEIIELAYEEFSLKMEFVRKGYYRQMHLFWLIAKKHVNPSFKIEKQLQKINPNIFYFISMKYFSVTYNYAKFLSSGDFNYLEQSKETFEEMGVTFFTDLLIPQSLKIQAIDFP</sequence>
<organism evidence="1 2">
    <name type="scientific">Brumimicrobium oceani</name>
    <dbReference type="NCBI Taxonomy" id="2100725"/>
    <lineage>
        <taxon>Bacteria</taxon>
        <taxon>Pseudomonadati</taxon>
        <taxon>Bacteroidota</taxon>
        <taxon>Flavobacteriia</taxon>
        <taxon>Flavobacteriales</taxon>
        <taxon>Crocinitomicaceae</taxon>
        <taxon>Brumimicrobium</taxon>
    </lineage>
</organism>
<evidence type="ECO:0000313" key="2">
    <source>
        <dbReference type="Proteomes" id="UP000245370"/>
    </source>
</evidence>
<protein>
    <submittedName>
        <fullName evidence="1">Uncharacterized protein</fullName>
    </submittedName>
</protein>
<dbReference type="EMBL" id="QFRJ01000012">
    <property type="protein sequence ID" value="PWH84675.1"/>
    <property type="molecule type" value="Genomic_DNA"/>
</dbReference>
<dbReference type="OrthoDB" id="639802at2"/>
<comment type="caution">
    <text evidence="1">The sequence shown here is derived from an EMBL/GenBank/DDBJ whole genome shotgun (WGS) entry which is preliminary data.</text>
</comment>
<proteinExistence type="predicted"/>
<evidence type="ECO:0000313" key="1">
    <source>
        <dbReference type="EMBL" id="PWH84675.1"/>
    </source>
</evidence>
<dbReference type="RefSeq" id="WP_109360287.1">
    <property type="nucleotide sequence ID" value="NZ_QFRJ01000012.1"/>
</dbReference>